<dbReference type="PANTHER" id="PTHR31398:SF0">
    <property type="entry name" value="MEIOTIC NUCLEAR DIVISION PROTEIN 1 HOMOLOG"/>
    <property type="match status" value="1"/>
</dbReference>
<dbReference type="GO" id="GO:0005634">
    <property type="term" value="C:nucleus"/>
    <property type="evidence" value="ECO:0007669"/>
    <property type="project" value="TreeGrafter"/>
</dbReference>
<keyword evidence="3" id="KW-1185">Reference proteome</keyword>
<dbReference type="Proteomes" id="UP001295684">
    <property type="component" value="Unassembled WGS sequence"/>
</dbReference>
<protein>
    <submittedName>
        <fullName evidence="2">Uncharacterized protein</fullName>
    </submittedName>
</protein>
<keyword evidence="1" id="KW-0472">Membrane</keyword>
<accession>A0AAD1Y621</accession>
<name>A0AAD1Y621_EUPCR</name>
<comment type="caution">
    <text evidence="2">The sequence shown here is derived from an EMBL/GenBank/DDBJ whole genome shotgun (WGS) entry which is preliminary data.</text>
</comment>
<evidence type="ECO:0000256" key="1">
    <source>
        <dbReference type="SAM" id="Phobius"/>
    </source>
</evidence>
<gene>
    <name evidence="2" type="ORF">ECRASSUSDP1_LOCUS27004</name>
</gene>
<keyword evidence="1" id="KW-1133">Transmembrane helix</keyword>
<dbReference type="EMBL" id="CAMPGE010027850">
    <property type="protein sequence ID" value="CAI2385440.1"/>
    <property type="molecule type" value="Genomic_DNA"/>
</dbReference>
<dbReference type="GO" id="GO:0007131">
    <property type="term" value="P:reciprocal meiotic recombination"/>
    <property type="evidence" value="ECO:0007669"/>
    <property type="project" value="TreeGrafter"/>
</dbReference>
<evidence type="ECO:0000313" key="2">
    <source>
        <dbReference type="EMBL" id="CAI2385440.1"/>
    </source>
</evidence>
<dbReference type="AlphaFoldDB" id="A0AAD1Y621"/>
<reference evidence="2" key="1">
    <citation type="submission" date="2023-07" db="EMBL/GenBank/DDBJ databases">
        <authorList>
            <consortium name="AG Swart"/>
            <person name="Singh M."/>
            <person name="Singh A."/>
            <person name="Seah K."/>
            <person name="Emmerich C."/>
        </authorList>
    </citation>
    <scope>NUCLEOTIDE SEQUENCE</scope>
    <source>
        <strain evidence="2">DP1</strain>
    </source>
</reference>
<feature type="transmembrane region" description="Helical" evidence="1">
    <location>
        <begin position="40"/>
        <end position="61"/>
    </location>
</feature>
<keyword evidence="1" id="KW-0812">Transmembrane</keyword>
<proteinExistence type="predicted"/>
<dbReference type="PANTHER" id="PTHR31398">
    <property type="entry name" value="MEIOTIC NUCLEAR DIVISION PROTEIN 1 HOMOLOG"/>
    <property type="match status" value="1"/>
</dbReference>
<sequence length="184" mass="21184">MAKSFLRRISSVFTDRIKGFDMYPKVITFTYKGEDEFKTLFGGIISVIIKVILVLYTYMMVRIMLGRKDTSKSVNTVVHDILNDNDPISLKGTNFSFAFKVESDTDSSFYPIDEPNYFSILLQKYARNETTNSIDGKSVSFSLCNDRFNYRNQTEVQKLGINTNYYCPDTDDFTVIGNTFSPKY</sequence>
<organism evidence="2 3">
    <name type="scientific">Euplotes crassus</name>
    <dbReference type="NCBI Taxonomy" id="5936"/>
    <lineage>
        <taxon>Eukaryota</taxon>
        <taxon>Sar</taxon>
        <taxon>Alveolata</taxon>
        <taxon>Ciliophora</taxon>
        <taxon>Intramacronucleata</taxon>
        <taxon>Spirotrichea</taxon>
        <taxon>Hypotrichia</taxon>
        <taxon>Euplotida</taxon>
        <taxon>Euplotidae</taxon>
        <taxon>Moneuplotes</taxon>
    </lineage>
</organism>
<evidence type="ECO:0000313" key="3">
    <source>
        <dbReference type="Proteomes" id="UP001295684"/>
    </source>
</evidence>